<proteinExistence type="predicted"/>
<evidence type="ECO:0000313" key="1">
    <source>
        <dbReference type="EMBL" id="MBE9021199.1"/>
    </source>
</evidence>
<accession>A0A8J6ZTH4</accession>
<keyword evidence="2" id="KW-1185">Reference proteome</keyword>
<comment type="caution">
    <text evidence="1">The sequence shown here is derived from an EMBL/GenBank/DDBJ whole genome shotgun (WGS) entry which is preliminary data.</text>
</comment>
<dbReference type="AlphaFoldDB" id="A0A8J6ZTH4"/>
<name>A0A8J6ZTH4_DESMC</name>
<evidence type="ECO:0000313" key="2">
    <source>
        <dbReference type="Proteomes" id="UP000622533"/>
    </source>
</evidence>
<organism evidence="1 2">
    <name type="scientific">Desmonostoc muscorum LEGE 12446</name>
    <dbReference type="NCBI Taxonomy" id="1828758"/>
    <lineage>
        <taxon>Bacteria</taxon>
        <taxon>Bacillati</taxon>
        <taxon>Cyanobacteriota</taxon>
        <taxon>Cyanophyceae</taxon>
        <taxon>Nostocales</taxon>
        <taxon>Nostocaceae</taxon>
        <taxon>Desmonostoc</taxon>
    </lineage>
</organism>
<dbReference type="Proteomes" id="UP000622533">
    <property type="component" value="Unassembled WGS sequence"/>
</dbReference>
<dbReference type="EMBL" id="JADEXS010000010">
    <property type="protein sequence ID" value="MBE9021199.1"/>
    <property type="molecule type" value="Genomic_DNA"/>
</dbReference>
<reference evidence="1" key="1">
    <citation type="submission" date="2020-10" db="EMBL/GenBank/DDBJ databases">
        <authorList>
            <person name="Castelo-Branco R."/>
            <person name="Eusebio N."/>
            <person name="Adriana R."/>
            <person name="Vieira A."/>
            <person name="Brugerolle De Fraissinette N."/>
            <person name="Rezende De Castro R."/>
            <person name="Schneider M.P."/>
            <person name="Vasconcelos V."/>
            <person name="Leao P.N."/>
        </authorList>
    </citation>
    <scope>NUCLEOTIDE SEQUENCE</scope>
    <source>
        <strain evidence="1">LEGE 12446</strain>
    </source>
</reference>
<dbReference type="RefSeq" id="WP_193913143.1">
    <property type="nucleotide sequence ID" value="NZ_JADEXS020000004.1"/>
</dbReference>
<gene>
    <name evidence="1" type="ORF">IQ276_01615</name>
</gene>
<sequence length="481" mass="55479">MSEESAEIILIPSESTPSKIETSIAAFSEPLANFLKHLGLPTDNILSPIQERRKVIYNLESTLEVLPLEERAKSEYLSKFAASITMGLFDGALTFLWDETIKALGRLIVGFDLQYFYNVAGTISPKYKNLNLEEELEAISAHDLLEICRRMGLISDINFTRLEHVNYLRNHASAAHPNKNNITGMEMISLLEYCLNYAITAKPDHSAIRIKLLLENIRKNEIPDEDFVLIGEDIVNQPQERIDDFLQSIFGIYCDQKQELHVKRNIEKLILYVWNCALEETKYYIGSKFGWYRKNGDTARRNATQKILEIVNGLQYKDEDSLAAELIEKLQNLKTVHFEWQNYYNEYPHAKSISESIPKTGIPKSVIKLFVKVICICYCGNGKGYKRGVDERAISYYETFINSFTIEEVKEYLMLFSDHEFVYDLDTTKADERMRELADNLKKKTTNVHINKALYKITNFPRLALSKITSDSSYKEAIKYI</sequence>
<protein>
    <submittedName>
        <fullName evidence="1">Uncharacterized protein</fullName>
    </submittedName>
</protein>